<name>W3WVV0_PESFW</name>
<dbReference type="Pfam" id="PF00075">
    <property type="entry name" value="RNase_H"/>
    <property type="match status" value="1"/>
</dbReference>
<organism evidence="2 3">
    <name type="scientific">Pestalotiopsis fici (strain W106-1 / CGMCC3.15140)</name>
    <dbReference type="NCBI Taxonomy" id="1229662"/>
    <lineage>
        <taxon>Eukaryota</taxon>
        <taxon>Fungi</taxon>
        <taxon>Dikarya</taxon>
        <taxon>Ascomycota</taxon>
        <taxon>Pezizomycotina</taxon>
        <taxon>Sordariomycetes</taxon>
        <taxon>Xylariomycetidae</taxon>
        <taxon>Amphisphaeriales</taxon>
        <taxon>Sporocadaceae</taxon>
        <taxon>Pestalotiopsis</taxon>
    </lineage>
</organism>
<feature type="domain" description="RNase H type-1" evidence="1">
    <location>
        <begin position="67"/>
        <end position="253"/>
    </location>
</feature>
<proteinExistence type="predicted"/>
<dbReference type="eggNOG" id="KOG3752">
    <property type="taxonomic scope" value="Eukaryota"/>
</dbReference>
<dbReference type="OMA" id="CMDNGRP"/>
<dbReference type="STRING" id="1229662.W3WVV0"/>
<reference evidence="3" key="1">
    <citation type="journal article" date="2015" name="BMC Genomics">
        <title>Genomic and transcriptomic analysis of the endophytic fungus Pestalotiopsis fici reveals its lifestyle and high potential for synthesis of natural products.</title>
        <authorList>
            <person name="Wang X."/>
            <person name="Zhang X."/>
            <person name="Liu L."/>
            <person name="Xiang M."/>
            <person name="Wang W."/>
            <person name="Sun X."/>
            <person name="Che Y."/>
            <person name="Guo L."/>
            <person name="Liu G."/>
            <person name="Guo L."/>
            <person name="Wang C."/>
            <person name="Yin W.B."/>
            <person name="Stadler M."/>
            <person name="Zhang X."/>
            <person name="Liu X."/>
        </authorList>
    </citation>
    <scope>NUCLEOTIDE SEQUENCE [LARGE SCALE GENOMIC DNA]</scope>
    <source>
        <strain evidence="3">W106-1 / CGMCC3.15140</strain>
    </source>
</reference>
<dbReference type="KEGG" id="pfy:PFICI_10047"/>
<dbReference type="SUPFAM" id="SSF53098">
    <property type="entry name" value="Ribonuclease H-like"/>
    <property type="match status" value="1"/>
</dbReference>
<dbReference type="Proteomes" id="UP000030651">
    <property type="component" value="Unassembled WGS sequence"/>
</dbReference>
<evidence type="ECO:0000259" key="1">
    <source>
        <dbReference type="PROSITE" id="PS50879"/>
    </source>
</evidence>
<dbReference type="EMBL" id="KI912115">
    <property type="protein sequence ID" value="ETS77985.1"/>
    <property type="molecule type" value="Genomic_DNA"/>
</dbReference>
<sequence>MRAKISVLTSRSGGRYRKPAYRHLDRDAEVSRATTFRPQFKDETPESHFPLQTVVRLDQPRFINRYDSREILIVVDGSCWNNGHSVFPDLPAAGGCSFVFKGGRGGAIATYPFLQDGSEPGGTVGFPLEIEGPDGVFYDPTSNAAKLRAVIAALEFRPWHLEGWRKIVIATDLAYVANGATEWLPRWVARGWRKGRGRGGLANRSLWEKLHGVISNLKSHGTEVSFWLITRNNPASHSGVVREAKSAAREAASQVGFNYEWTRLAGINV</sequence>
<dbReference type="RefSeq" id="XP_007836819.1">
    <property type="nucleotide sequence ID" value="XM_007838628.1"/>
</dbReference>
<dbReference type="GeneID" id="19275060"/>
<keyword evidence="3" id="KW-1185">Reference proteome</keyword>
<gene>
    <name evidence="2" type="ORF">PFICI_10047</name>
</gene>
<dbReference type="AlphaFoldDB" id="W3WVV0"/>
<protein>
    <recommendedName>
        <fullName evidence="1">RNase H type-1 domain-containing protein</fullName>
    </recommendedName>
</protein>
<dbReference type="InParanoid" id="W3WVV0"/>
<dbReference type="GO" id="GO:0004523">
    <property type="term" value="F:RNA-DNA hybrid ribonuclease activity"/>
    <property type="evidence" value="ECO:0007669"/>
    <property type="project" value="InterPro"/>
</dbReference>
<dbReference type="Gene3D" id="3.30.420.10">
    <property type="entry name" value="Ribonuclease H-like superfamily/Ribonuclease H"/>
    <property type="match status" value="1"/>
</dbReference>
<evidence type="ECO:0000313" key="3">
    <source>
        <dbReference type="Proteomes" id="UP000030651"/>
    </source>
</evidence>
<evidence type="ECO:0000313" key="2">
    <source>
        <dbReference type="EMBL" id="ETS77985.1"/>
    </source>
</evidence>
<accession>W3WVV0</accession>
<dbReference type="GO" id="GO:0003676">
    <property type="term" value="F:nucleic acid binding"/>
    <property type="evidence" value="ECO:0007669"/>
    <property type="project" value="InterPro"/>
</dbReference>
<dbReference type="PROSITE" id="PS50879">
    <property type="entry name" value="RNASE_H_1"/>
    <property type="match status" value="1"/>
</dbReference>
<dbReference type="InterPro" id="IPR002156">
    <property type="entry name" value="RNaseH_domain"/>
</dbReference>
<dbReference type="InterPro" id="IPR012337">
    <property type="entry name" value="RNaseH-like_sf"/>
</dbReference>
<dbReference type="InterPro" id="IPR036397">
    <property type="entry name" value="RNaseH_sf"/>
</dbReference>
<dbReference type="HOGENOM" id="CLU_030894_4_1_1"/>
<dbReference type="OrthoDB" id="407198at2759"/>